<dbReference type="NCBIfam" id="TIGR03181">
    <property type="entry name" value="PDH_E1_alph_x"/>
    <property type="match status" value="1"/>
</dbReference>
<reference evidence="6 7" key="1">
    <citation type="submission" date="2019-08" db="EMBL/GenBank/DDBJ databases">
        <title>Complete genome sequence of Candidatus Uab amorphum.</title>
        <authorList>
            <person name="Shiratori T."/>
            <person name="Suzuki S."/>
            <person name="Kakizawa Y."/>
            <person name="Ishida K."/>
        </authorList>
    </citation>
    <scope>NUCLEOTIDE SEQUENCE [LARGE SCALE GENOMIC DNA]</scope>
    <source>
        <strain evidence="6 7">SRT547</strain>
    </source>
</reference>
<dbReference type="GO" id="GO:0004739">
    <property type="term" value="F:pyruvate dehydrogenase (acetyl-transferring) activity"/>
    <property type="evidence" value="ECO:0007669"/>
    <property type="project" value="UniProtKB-UniRule"/>
</dbReference>
<gene>
    <name evidence="6" type="ORF">UABAM_02511</name>
</gene>
<keyword evidence="2 4" id="KW-0560">Oxidoreductase</keyword>
<dbReference type="InterPro" id="IPR017596">
    <property type="entry name" value="PdhA/BkdA"/>
</dbReference>
<evidence type="ECO:0000256" key="2">
    <source>
        <dbReference type="ARBA" id="ARBA00023002"/>
    </source>
</evidence>
<dbReference type="GO" id="GO:0009083">
    <property type="term" value="P:branched-chain amino acid catabolic process"/>
    <property type="evidence" value="ECO:0007669"/>
    <property type="project" value="TreeGrafter"/>
</dbReference>
<comment type="function">
    <text evidence="4">The pyruvate dehydrogenase complex catalyzes the overall conversion of pyruvate to acetyl-CoA and CO(2). It contains multiple copies of three enzymatic components: pyruvate dehydrogenase (E1), dihydrolipoamide acetyltransferase (E2) and lipoamide dehydrogenase (E3).</text>
</comment>
<dbReference type="OrthoDB" id="9766715at2"/>
<dbReference type="Gene3D" id="3.40.50.970">
    <property type="match status" value="1"/>
</dbReference>
<feature type="domain" description="Dehydrogenase E1 component" evidence="5">
    <location>
        <begin position="59"/>
        <end position="346"/>
    </location>
</feature>
<comment type="cofactor">
    <cofactor evidence="1 4">
        <name>thiamine diphosphate</name>
        <dbReference type="ChEBI" id="CHEBI:58937"/>
    </cofactor>
</comment>
<dbReference type="InterPro" id="IPR029061">
    <property type="entry name" value="THDP-binding"/>
</dbReference>
<dbReference type="SUPFAM" id="SSF52518">
    <property type="entry name" value="Thiamin diphosphate-binding fold (THDP-binding)"/>
    <property type="match status" value="1"/>
</dbReference>
<dbReference type="EMBL" id="AP019860">
    <property type="protein sequence ID" value="BBM84155.1"/>
    <property type="molecule type" value="Genomic_DNA"/>
</dbReference>
<evidence type="ECO:0000259" key="5">
    <source>
        <dbReference type="Pfam" id="PF00676"/>
    </source>
</evidence>
<evidence type="ECO:0000256" key="4">
    <source>
        <dbReference type="RuleBase" id="RU366007"/>
    </source>
</evidence>
<name>A0A5S9F2X8_UABAM</name>
<dbReference type="InterPro" id="IPR050771">
    <property type="entry name" value="Alpha-ketoacid_DH_E1_comp"/>
</dbReference>
<dbReference type="KEGG" id="uam:UABAM_02511"/>
<dbReference type="CDD" id="cd02000">
    <property type="entry name" value="TPP_E1_PDC_ADC_BCADC"/>
    <property type="match status" value="1"/>
</dbReference>
<evidence type="ECO:0000256" key="1">
    <source>
        <dbReference type="ARBA" id="ARBA00001964"/>
    </source>
</evidence>
<dbReference type="InterPro" id="IPR001017">
    <property type="entry name" value="DH_E1"/>
</dbReference>
<protein>
    <recommendedName>
        <fullName evidence="4">Pyruvate dehydrogenase E1 component subunit alpha</fullName>
        <ecNumber evidence="4">1.2.4.1</ecNumber>
    </recommendedName>
</protein>
<comment type="subunit">
    <text evidence="4">Heterodimer of an alpha and a beta chain.</text>
</comment>
<evidence type="ECO:0000256" key="3">
    <source>
        <dbReference type="ARBA" id="ARBA00023052"/>
    </source>
</evidence>
<dbReference type="AlphaFoldDB" id="A0A5S9F2X8"/>
<sequence length="379" mass="43570">MEIFRRATIAHLLEREKNVFKKYDPLKGEMLRIMDKDGKITNKEMMPELDDQQVIDAYKLIHYSRMVDLKAVSYQRQGRMYTYPPNLGQEASAVGVSTVMRDIDWIVPAYRELGAYLTKGATPKDIYLYWGGHEDGSRFPGAPNLLPIAVPIATQLLHAVGIAHGLKYQEKEGVVFGFIGDGGTSEGDFHEAMNFAAVWKVPVVFLCQNNQYAISLPTKKQTAVDWIAKKAVAYGMPGIRVDGNDFFSCYAAAKQAHEHAQSGNGPVFIEALTYRRGAHTTADDPTRYRTKEEEKAWEDKDPALRLKKYLIEKKLWSEEQETELLEKYNKEVEAQFLEFENYPKYKLEDVFQYMYTKMPSHLAKQKQQYEDFLAWKESQ</sequence>
<accession>A0A5S9F2X8</accession>
<evidence type="ECO:0000313" key="7">
    <source>
        <dbReference type="Proteomes" id="UP000326354"/>
    </source>
</evidence>
<proteinExistence type="predicted"/>
<organism evidence="6 7">
    <name type="scientific">Uabimicrobium amorphum</name>
    <dbReference type="NCBI Taxonomy" id="2596890"/>
    <lineage>
        <taxon>Bacteria</taxon>
        <taxon>Pseudomonadati</taxon>
        <taxon>Planctomycetota</taxon>
        <taxon>Candidatus Uabimicrobiia</taxon>
        <taxon>Candidatus Uabimicrobiales</taxon>
        <taxon>Candidatus Uabimicrobiaceae</taxon>
        <taxon>Candidatus Uabimicrobium</taxon>
    </lineage>
</organism>
<dbReference type="Proteomes" id="UP000326354">
    <property type="component" value="Chromosome"/>
</dbReference>
<keyword evidence="4 6" id="KW-0670">Pyruvate</keyword>
<evidence type="ECO:0000313" key="6">
    <source>
        <dbReference type="EMBL" id="BBM84155.1"/>
    </source>
</evidence>
<keyword evidence="7" id="KW-1185">Reference proteome</keyword>
<keyword evidence="3 4" id="KW-0786">Thiamine pyrophosphate</keyword>
<dbReference type="Pfam" id="PF00676">
    <property type="entry name" value="E1_dh"/>
    <property type="match status" value="1"/>
</dbReference>
<dbReference type="EC" id="1.2.4.1" evidence="4"/>
<comment type="catalytic activity">
    <reaction evidence="4">
        <text>N(6)-[(R)-lipoyl]-L-lysyl-[protein] + pyruvate + H(+) = N(6)-[(R)-S(8)-acetyldihydrolipoyl]-L-lysyl-[protein] + CO2</text>
        <dbReference type="Rhea" id="RHEA:19189"/>
        <dbReference type="Rhea" id="RHEA-COMP:10474"/>
        <dbReference type="Rhea" id="RHEA-COMP:10478"/>
        <dbReference type="ChEBI" id="CHEBI:15361"/>
        <dbReference type="ChEBI" id="CHEBI:15378"/>
        <dbReference type="ChEBI" id="CHEBI:16526"/>
        <dbReference type="ChEBI" id="CHEBI:83099"/>
        <dbReference type="ChEBI" id="CHEBI:83111"/>
        <dbReference type="EC" id="1.2.4.1"/>
    </reaction>
</comment>
<dbReference type="PANTHER" id="PTHR43380">
    <property type="entry name" value="2-OXOISOVALERATE DEHYDROGENASE SUBUNIT ALPHA, MITOCHONDRIAL"/>
    <property type="match status" value="1"/>
</dbReference>
<dbReference type="PANTHER" id="PTHR43380:SF1">
    <property type="entry name" value="2-OXOISOVALERATE DEHYDROGENASE SUBUNIT ALPHA, MITOCHONDRIAL"/>
    <property type="match status" value="1"/>
</dbReference>